<dbReference type="AlphaFoldDB" id="A0A1G8JIW2"/>
<accession>A0A1G8JIW2</accession>
<evidence type="ECO:0000313" key="2">
    <source>
        <dbReference type="Proteomes" id="UP000198853"/>
    </source>
</evidence>
<dbReference type="OrthoDB" id="9804377at2"/>
<gene>
    <name evidence="1" type="ORF">SAMN04488123_101253</name>
</gene>
<dbReference type="RefSeq" id="WP_090395725.1">
    <property type="nucleotide sequence ID" value="NZ_FNEN01000001.1"/>
</dbReference>
<keyword evidence="2" id="KW-1185">Reference proteome</keyword>
<evidence type="ECO:0000313" key="1">
    <source>
        <dbReference type="EMBL" id="SDI31204.1"/>
    </source>
</evidence>
<protein>
    <submittedName>
        <fullName evidence="1">Uncharacterized membrane-anchored protein</fullName>
    </submittedName>
</protein>
<reference evidence="1 2" key="1">
    <citation type="submission" date="2016-10" db="EMBL/GenBank/DDBJ databases">
        <authorList>
            <person name="de Groot N.N."/>
        </authorList>
    </citation>
    <scope>NUCLEOTIDE SEQUENCE [LARGE SCALE GENOMIC DNA]</scope>
    <source>
        <strain evidence="1 2">DSM 21771</strain>
    </source>
</reference>
<dbReference type="Proteomes" id="UP000198853">
    <property type="component" value="Unassembled WGS sequence"/>
</dbReference>
<proteinExistence type="predicted"/>
<name>A0A1G8JIW2_9BACI</name>
<sequence>MRIGSIEGALHHLDMEWRASSYRGKIVVVNLQDLSEIHLRKLLKRGVKAVVNGKTSMTGNFDHRGVERLLEAGIPIFDLQGEKDLSKLHQGRKARISKQRLYMRDGAGHWTFVTPLKGYDPDRLERLKQRAASLRADLFRDFYHRTWREAETLLDKFSTLMTEAAATAIGNQPLLIVAPTSNDEQALLYTKRYFKKIKPFIIALDTSSRMVRNLGFHPDVILGDFTRMHEEDLLVSSLLVVPDTPADKYQASTEHLQKLELPYAVCDGLVGFEETALLYARSVSHGTIFMLGGATSMEEAMTQGRTNVGVQSLMHLWLGSDIVDVKGVSKLLETPANNPQRLEWLGRQQELLDGFKN</sequence>
<dbReference type="EMBL" id="FNEN01000001">
    <property type="protein sequence ID" value="SDI31204.1"/>
    <property type="molecule type" value="Genomic_DNA"/>
</dbReference>
<dbReference type="InterPro" id="IPR047795">
    <property type="entry name" value="Put_SteA-like"/>
</dbReference>
<dbReference type="NCBIfam" id="NF040608">
    <property type="entry name" value="division_SteA"/>
    <property type="match status" value="1"/>
</dbReference>
<organism evidence="1 2">
    <name type="scientific">Natribacillus halophilus</name>
    <dbReference type="NCBI Taxonomy" id="549003"/>
    <lineage>
        <taxon>Bacteria</taxon>
        <taxon>Bacillati</taxon>
        <taxon>Bacillota</taxon>
        <taxon>Bacilli</taxon>
        <taxon>Bacillales</taxon>
        <taxon>Bacillaceae</taxon>
        <taxon>Natribacillus</taxon>
    </lineage>
</organism>